<gene>
    <name evidence="2" type="ORF">RRG08_030074</name>
</gene>
<dbReference type="Proteomes" id="UP001283361">
    <property type="component" value="Unassembled WGS sequence"/>
</dbReference>
<keyword evidence="3" id="KW-1185">Reference proteome</keyword>
<dbReference type="EMBL" id="JAWDGP010003469">
    <property type="protein sequence ID" value="KAK3773992.1"/>
    <property type="molecule type" value="Genomic_DNA"/>
</dbReference>
<comment type="caution">
    <text evidence="2">The sequence shown here is derived from an EMBL/GenBank/DDBJ whole genome shotgun (WGS) entry which is preliminary data.</text>
</comment>
<proteinExistence type="predicted"/>
<dbReference type="AlphaFoldDB" id="A0AAE0ZRG0"/>
<protein>
    <submittedName>
        <fullName evidence="2">Uncharacterized protein</fullName>
    </submittedName>
</protein>
<keyword evidence="1" id="KW-1133">Transmembrane helix</keyword>
<name>A0AAE0ZRG0_9GAST</name>
<evidence type="ECO:0000256" key="1">
    <source>
        <dbReference type="SAM" id="Phobius"/>
    </source>
</evidence>
<accession>A0AAE0ZRG0</accession>
<keyword evidence="1" id="KW-0472">Membrane</keyword>
<keyword evidence="1" id="KW-0812">Transmembrane</keyword>
<sequence length="144" mass="15513">MDLDSTKYTAWVLASVIPAMLYLQRFVAGKWLKLFSQWPREIGEQKNVLAGSLDDQHKHGAQALHTAGLISVSKSAGWPLQPLAAGTGHRAPGTGHRIPRCRGNRRGEYGAALVDDLGPAVSPQYTLPGFIPWGSGQRTAKISG</sequence>
<feature type="transmembrane region" description="Helical" evidence="1">
    <location>
        <begin position="6"/>
        <end position="23"/>
    </location>
</feature>
<evidence type="ECO:0000313" key="2">
    <source>
        <dbReference type="EMBL" id="KAK3773992.1"/>
    </source>
</evidence>
<evidence type="ECO:0000313" key="3">
    <source>
        <dbReference type="Proteomes" id="UP001283361"/>
    </source>
</evidence>
<organism evidence="2 3">
    <name type="scientific">Elysia crispata</name>
    <name type="common">lettuce slug</name>
    <dbReference type="NCBI Taxonomy" id="231223"/>
    <lineage>
        <taxon>Eukaryota</taxon>
        <taxon>Metazoa</taxon>
        <taxon>Spiralia</taxon>
        <taxon>Lophotrochozoa</taxon>
        <taxon>Mollusca</taxon>
        <taxon>Gastropoda</taxon>
        <taxon>Heterobranchia</taxon>
        <taxon>Euthyneura</taxon>
        <taxon>Panpulmonata</taxon>
        <taxon>Sacoglossa</taxon>
        <taxon>Placobranchoidea</taxon>
        <taxon>Plakobranchidae</taxon>
        <taxon>Elysia</taxon>
    </lineage>
</organism>
<reference evidence="2" key="1">
    <citation type="journal article" date="2023" name="G3 (Bethesda)">
        <title>A reference genome for the long-term kleptoplast-retaining sea slug Elysia crispata morphotype clarki.</title>
        <authorList>
            <person name="Eastman K.E."/>
            <person name="Pendleton A.L."/>
            <person name="Shaikh M.A."/>
            <person name="Suttiyut T."/>
            <person name="Ogas R."/>
            <person name="Tomko P."/>
            <person name="Gavelis G."/>
            <person name="Widhalm J.R."/>
            <person name="Wisecaver J.H."/>
        </authorList>
    </citation>
    <scope>NUCLEOTIDE SEQUENCE</scope>
    <source>
        <strain evidence="2">ECLA1</strain>
    </source>
</reference>